<protein>
    <submittedName>
        <fullName evidence="1">Uncharacterized protein</fullName>
    </submittedName>
</protein>
<accession>A0A9W8LHA9</accession>
<dbReference type="Proteomes" id="UP001140172">
    <property type="component" value="Unassembled WGS sequence"/>
</dbReference>
<reference evidence="1" key="1">
    <citation type="submission" date="2022-07" db="EMBL/GenBank/DDBJ databases">
        <title>Phylogenomic reconstructions and comparative analyses of Kickxellomycotina fungi.</title>
        <authorList>
            <person name="Reynolds N.K."/>
            <person name="Stajich J.E."/>
            <person name="Barry K."/>
            <person name="Grigoriev I.V."/>
            <person name="Crous P."/>
            <person name="Smith M.E."/>
        </authorList>
    </citation>
    <scope>NUCLEOTIDE SEQUENCE</scope>
    <source>
        <strain evidence="1">BCRC 34489</strain>
    </source>
</reference>
<proteinExistence type="predicted"/>
<evidence type="ECO:0000313" key="2">
    <source>
        <dbReference type="Proteomes" id="UP001140172"/>
    </source>
</evidence>
<dbReference type="AlphaFoldDB" id="A0A9W8LHA9"/>
<name>A0A9W8LHA9_9FUNG</name>
<organism evidence="1 2">
    <name type="scientific">Coemansia interrupta</name>
    <dbReference type="NCBI Taxonomy" id="1126814"/>
    <lineage>
        <taxon>Eukaryota</taxon>
        <taxon>Fungi</taxon>
        <taxon>Fungi incertae sedis</taxon>
        <taxon>Zoopagomycota</taxon>
        <taxon>Kickxellomycotina</taxon>
        <taxon>Kickxellomycetes</taxon>
        <taxon>Kickxellales</taxon>
        <taxon>Kickxellaceae</taxon>
        <taxon>Coemansia</taxon>
    </lineage>
</organism>
<sequence>MWETHVIYDSDDVDNGNIGRETAQMWDEYNWGDGLMAAKEEWGHNQAEYSSNSNVYYVPEVDEHGNVVFREMLRGTHEDIELRRMPDLH</sequence>
<keyword evidence="2" id="KW-1185">Reference proteome</keyword>
<evidence type="ECO:0000313" key="1">
    <source>
        <dbReference type="EMBL" id="KAJ2780018.1"/>
    </source>
</evidence>
<dbReference type="EMBL" id="JANBUM010000270">
    <property type="protein sequence ID" value="KAJ2780018.1"/>
    <property type="molecule type" value="Genomic_DNA"/>
</dbReference>
<comment type="caution">
    <text evidence="1">The sequence shown here is derived from an EMBL/GenBank/DDBJ whole genome shotgun (WGS) entry which is preliminary data.</text>
</comment>
<gene>
    <name evidence="1" type="ORF">GGI15_003692</name>
</gene>